<dbReference type="AlphaFoldDB" id="A0A1S2KXM5"/>
<dbReference type="GO" id="GO:0005975">
    <property type="term" value="P:carbohydrate metabolic process"/>
    <property type="evidence" value="ECO:0007669"/>
    <property type="project" value="InterPro"/>
</dbReference>
<keyword evidence="1" id="KW-1133">Transmembrane helix</keyword>
<dbReference type="InterPro" id="IPR001223">
    <property type="entry name" value="Glyco_hydro18_cat"/>
</dbReference>
<dbReference type="Gene3D" id="3.10.50.10">
    <property type="match status" value="1"/>
</dbReference>
<proteinExistence type="predicted"/>
<dbReference type="InterPro" id="IPR012854">
    <property type="entry name" value="Cu_amine_oxidase-like_N"/>
</dbReference>
<dbReference type="OrthoDB" id="9775889at2"/>
<keyword evidence="5" id="KW-1185">Reference proteome</keyword>
<keyword evidence="4" id="KW-0378">Hydrolase</keyword>
<dbReference type="SMART" id="SM00636">
    <property type="entry name" value="Glyco_18"/>
    <property type="match status" value="1"/>
</dbReference>
<gene>
    <name evidence="4" type="ORF">AWH56_019550</name>
    <name evidence="3" type="ORF">AWH56_23025</name>
</gene>
<dbReference type="SUPFAM" id="SSF55383">
    <property type="entry name" value="Copper amine oxidase, domain N"/>
    <property type="match status" value="1"/>
</dbReference>
<reference evidence="4 5" key="3">
    <citation type="journal article" date="2019" name="Int. J. Syst. Evol. Microbiol.">
        <title>Anaerobacillus isosaccharinicus sp. nov., an alkaliphilic bacterium which degrades isosaccharinic acid.</title>
        <authorList>
            <person name="Bassil N.M."/>
            <person name="Lloyd J.R."/>
        </authorList>
    </citation>
    <scope>NUCLEOTIDE SEQUENCE [LARGE SCALE GENOMIC DNA]</scope>
    <source>
        <strain evidence="4 5">NB2006</strain>
    </source>
</reference>
<dbReference type="Pfam" id="PF07833">
    <property type="entry name" value="Cu_amine_oxidN1"/>
    <property type="match status" value="1"/>
</dbReference>
<dbReference type="GO" id="GO:0016787">
    <property type="term" value="F:hydrolase activity"/>
    <property type="evidence" value="ECO:0007669"/>
    <property type="project" value="UniProtKB-KW"/>
</dbReference>
<reference evidence="4 5" key="2">
    <citation type="journal article" date="2017" name="Genome Announc.">
        <title>Draft Genome Sequences of Four Alkaliphilic Bacteria Belonging to the Anaerobacillus Genus.</title>
        <authorList>
            <person name="Bassil N.M."/>
            <person name="Lloyd J.R."/>
        </authorList>
    </citation>
    <scope>NUCLEOTIDE SEQUENCE [LARGE SCALE GENOMIC DNA]</scope>
    <source>
        <strain evidence="4 5">NB2006</strain>
    </source>
</reference>
<dbReference type="InterPro" id="IPR036582">
    <property type="entry name" value="Mao_N_sf"/>
</dbReference>
<evidence type="ECO:0000313" key="5">
    <source>
        <dbReference type="Proteomes" id="UP000180175"/>
    </source>
</evidence>
<dbReference type="EMBL" id="LQXD01000197">
    <property type="protein sequence ID" value="OIJ04841.1"/>
    <property type="molecule type" value="Genomic_DNA"/>
</dbReference>
<reference evidence="4" key="4">
    <citation type="submission" date="2020-10" db="EMBL/GenBank/DDBJ databases">
        <authorList>
            <person name="Bassil N.M."/>
            <person name="Lloyd J.R."/>
        </authorList>
    </citation>
    <scope>NUCLEOTIDE SEQUENCE</scope>
    <source>
        <strain evidence="4">NB2006</strain>
    </source>
</reference>
<name>A0A1S2KXM5_9BACI</name>
<dbReference type="InterPro" id="IPR017853">
    <property type="entry name" value="GH"/>
</dbReference>
<dbReference type="Gene3D" id="3.20.20.80">
    <property type="entry name" value="Glycosidases"/>
    <property type="match status" value="1"/>
</dbReference>
<feature type="domain" description="GH18" evidence="2">
    <location>
        <begin position="247"/>
        <end position="575"/>
    </location>
</feature>
<dbReference type="EMBL" id="CP063356">
    <property type="protein sequence ID" value="QOY34892.1"/>
    <property type="molecule type" value="Genomic_DNA"/>
</dbReference>
<dbReference type="PROSITE" id="PS51910">
    <property type="entry name" value="GH18_2"/>
    <property type="match status" value="1"/>
</dbReference>
<protein>
    <submittedName>
        <fullName evidence="4">Peptidoglycan hydrolase</fullName>
    </submittedName>
</protein>
<dbReference type="KEGG" id="aia:AWH56_019550"/>
<sequence length="577" mass="67705">MSNSTRKERNKKGRKPLFIILLLIKFFLLLAMGGTYYYFSSQQKQVSYFHIENPIVFQGEIYEKSAVFNNNQLYLPFQFISDHLDEGITYDEQTKSVIIISNETILRFPIEKLEKYVNEEPFEIAVETLITENQELYVEIEQLENIYPIEYTFFEDVKSVVISKDGEERRVGSVNKTAKQKDLRIKTTNTYFSDFYDTVIHGEKLYLIAEVDRHYFVQNEKGITGYMKTDLIESIETEVVSVYRDHAFRQLQYPEWPINLTWEAVYSQNPDVTTLPELPGINVVSPTWFKLKNEEGDIHSLASMTYVNWAKERGYHIWGLFSNDFNPERTHIALQNYETRQKMIRQLLQYSEMYDLDGINVDFENVYLKDKDLVTQFVRELTALAHQAGLIISMDITFISTSEMWSMFYDRRALAEIVDYMIVMAYDEHWGSSPLAGSVASFPWVERNLTKLLEVIPSERLILGIPTYTRIWKEQETEGGNIEVSSKALSMRAVEDWIKERDLTPEYDEASAQDYVEFYDEEEKATFKIWIENADSIARRGQMVHDYHLAGVASWNRFFANDESWKALDEKLSEIQN</sequence>
<evidence type="ECO:0000313" key="3">
    <source>
        <dbReference type="EMBL" id="OIJ04841.1"/>
    </source>
</evidence>
<keyword evidence="1" id="KW-0472">Membrane</keyword>
<dbReference type="RefSeq" id="WP_071319258.1">
    <property type="nucleotide sequence ID" value="NZ_CP063356.2"/>
</dbReference>
<evidence type="ECO:0000259" key="2">
    <source>
        <dbReference type="PROSITE" id="PS51910"/>
    </source>
</evidence>
<accession>A0A1S2KXM5</accession>
<dbReference type="PANTHER" id="PTHR46066">
    <property type="entry name" value="CHITINASE DOMAIN-CONTAINING PROTEIN 1 FAMILY MEMBER"/>
    <property type="match status" value="1"/>
</dbReference>
<dbReference type="InterPro" id="IPR029070">
    <property type="entry name" value="Chitinase_insertion_sf"/>
</dbReference>
<evidence type="ECO:0000256" key="1">
    <source>
        <dbReference type="SAM" id="Phobius"/>
    </source>
</evidence>
<dbReference type="InterPro" id="IPR011583">
    <property type="entry name" value="Chitinase_II/V-like_cat"/>
</dbReference>
<dbReference type="Pfam" id="PF00704">
    <property type="entry name" value="Glyco_hydro_18"/>
    <property type="match status" value="1"/>
</dbReference>
<reference evidence="3 5" key="1">
    <citation type="submission" date="2016-10" db="EMBL/GenBank/DDBJ databases">
        <title>Draft genome sequences of four alkaliphilic bacteria belonging to the Anaerobacillus genus.</title>
        <authorList>
            <person name="Bassil N.M."/>
            <person name="Lloyd J.R."/>
        </authorList>
    </citation>
    <scope>NUCLEOTIDE SEQUENCE [LARGE SCALE GENOMIC DNA]</scope>
    <source>
        <strain evidence="3 5">NB2006</strain>
    </source>
</reference>
<dbReference type="SUPFAM" id="SSF51445">
    <property type="entry name" value="(Trans)glycosidases"/>
    <property type="match status" value="1"/>
</dbReference>
<feature type="transmembrane region" description="Helical" evidence="1">
    <location>
        <begin position="16"/>
        <end position="39"/>
    </location>
</feature>
<keyword evidence="1" id="KW-0812">Transmembrane</keyword>
<organism evidence="3 5">
    <name type="scientific">Anaerobacillus isosaccharinicus</name>
    <dbReference type="NCBI Taxonomy" id="1532552"/>
    <lineage>
        <taxon>Bacteria</taxon>
        <taxon>Bacillati</taxon>
        <taxon>Bacillota</taxon>
        <taxon>Bacilli</taxon>
        <taxon>Bacillales</taxon>
        <taxon>Bacillaceae</taxon>
        <taxon>Anaerobacillus</taxon>
    </lineage>
</organism>
<dbReference type="PANTHER" id="PTHR46066:SF2">
    <property type="entry name" value="CHITINASE DOMAIN-CONTAINING PROTEIN 1"/>
    <property type="match status" value="1"/>
</dbReference>
<evidence type="ECO:0000313" key="4">
    <source>
        <dbReference type="EMBL" id="QOY34892.1"/>
    </source>
</evidence>
<dbReference type="Proteomes" id="UP000180175">
    <property type="component" value="Chromosome"/>
</dbReference>
<dbReference type="GO" id="GO:0008061">
    <property type="term" value="F:chitin binding"/>
    <property type="evidence" value="ECO:0007669"/>
    <property type="project" value="InterPro"/>
</dbReference>